<organism evidence="1 2">
    <name type="scientific">Gordonibacter pamelaeae 7-10-1-b</name>
    <dbReference type="NCBI Taxonomy" id="657308"/>
    <lineage>
        <taxon>Bacteria</taxon>
        <taxon>Bacillati</taxon>
        <taxon>Actinomycetota</taxon>
        <taxon>Coriobacteriia</taxon>
        <taxon>Eggerthellales</taxon>
        <taxon>Eggerthellaceae</taxon>
        <taxon>Gordonibacter</taxon>
    </lineage>
</organism>
<name>D6E885_9ACTN</name>
<dbReference type="KEGG" id="gpa:GPA_12860"/>
<dbReference type="AlphaFoldDB" id="D6E885"/>
<proteinExistence type="predicted"/>
<reference evidence="1 2" key="2">
    <citation type="submission" date="2010-03" db="EMBL/GenBank/DDBJ databases">
        <authorList>
            <person name="Pajon A."/>
        </authorList>
    </citation>
    <scope>NUCLEOTIDE SEQUENCE [LARGE SCALE GENOMIC DNA]</scope>
    <source>
        <strain evidence="2">7-10-1-b</strain>
    </source>
</reference>
<dbReference type="HOGENOM" id="CLU_2699518_0_0_11"/>
<evidence type="ECO:0000313" key="1">
    <source>
        <dbReference type="EMBL" id="CBL03932.1"/>
    </source>
</evidence>
<sequence>MVLVLDEVVSRDACILWFNRRSRHFDRRRNRKRALHRLVELFRFDDNPRRRFCRLRRNCFLVRAAQQRIQTAS</sequence>
<evidence type="ECO:0000313" key="2">
    <source>
        <dbReference type="Proteomes" id="UP000008805"/>
    </source>
</evidence>
<gene>
    <name evidence="1" type="ORF">GPA_12860</name>
</gene>
<dbReference type="EMBL" id="FP929047">
    <property type="protein sequence ID" value="CBL03932.1"/>
    <property type="molecule type" value="Genomic_DNA"/>
</dbReference>
<dbReference type="Proteomes" id="UP000008805">
    <property type="component" value="Chromosome"/>
</dbReference>
<reference evidence="1 2" key="1">
    <citation type="submission" date="2010-03" db="EMBL/GenBank/DDBJ databases">
        <title>The genome sequence of Gordonibacter pamelaeae 7-10-1-bT.</title>
        <authorList>
            <consortium name="metaHIT consortium -- http://www.metahit.eu/"/>
            <person name="Pajon A."/>
            <person name="Turner K."/>
            <person name="Parkhill J."/>
            <person name="Timmis K."/>
            <person name="Oxley A."/>
            <person name="Wurdemann D."/>
        </authorList>
    </citation>
    <scope>NUCLEOTIDE SEQUENCE [LARGE SCALE GENOMIC DNA]</scope>
    <source>
        <strain evidence="2">7-10-1-b</strain>
    </source>
</reference>
<protein>
    <submittedName>
        <fullName evidence="1">Uncharacterized protein</fullName>
    </submittedName>
</protein>
<keyword evidence="2" id="KW-1185">Reference proteome</keyword>
<accession>D6E885</accession>